<accession>A0ABV5J1N9</accession>
<dbReference type="Proteomes" id="UP001589654">
    <property type="component" value="Unassembled WGS sequence"/>
</dbReference>
<protein>
    <submittedName>
        <fullName evidence="2">Uncharacterized protein</fullName>
    </submittedName>
</protein>
<evidence type="ECO:0000313" key="3">
    <source>
        <dbReference type="Proteomes" id="UP001589654"/>
    </source>
</evidence>
<feature type="region of interest" description="Disordered" evidence="1">
    <location>
        <begin position="56"/>
        <end position="77"/>
    </location>
</feature>
<dbReference type="RefSeq" id="WP_290249762.1">
    <property type="nucleotide sequence ID" value="NZ_JAUFQT010000002.1"/>
</dbReference>
<reference evidence="2 3" key="1">
    <citation type="submission" date="2024-09" db="EMBL/GenBank/DDBJ databases">
        <authorList>
            <person name="Sun Q."/>
            <person name="Mori K."/>
        </authorList>
    </citation>
    <scope>NUCLEOTIDE SEQUENCE [LARGE SCALE GENOMIC DNA]</scope>
    <source>
        <strain evidence="2 3">CECT 7682</strain>
    </source>
</reference>
<keyword evidence="3" id="KW-1185">Reference proteome</keyword>
<proteinExistence type="predicted"/>
<gene>
    <name evidence="2" type="ORF">ACFFUR_00200</name>
</gene>
<sequence length="77" mass="9367">MVKDPENDYEEFEEFDDFNLEFDKDDTAFKEEIDGEFFDLEDEGELEDEDFANYELEDIDEDDFEDDDFEAYNDELD</sequence>
<comment type="caution">
    <text evidence="2">The sequence shown here is derived from an EMBL/GenBank/DDBJ whole genome shotgun (WGS) entry which is preliminary data.</text>
</comment>
<evidence type="ECO:0000256" key="1">
    <source>
        <dbReference type="SAM" id="MobiDB-lite"/>
    </source>
</evidence>
<name>A0ABV5J1N9_9BACT</name>
<dbReference type="EMBL" id="JBHMEW010000005">
    <property type="protein sequence ID" value="MFB9210213.1"/>
    <property type="molecule type" value="Genomic_DNA"/>
</dbReference>
<organism evidence="2 3">
    <name type="scientific">Echinicola jeungdonensis</name>
    <dbReference type="NCBI Taxonomy" id="709343"/>
    <lineage>
        <taxon>Bacteria</taxon>
        <taxon>Pseudomonadati</taxon>
        <taxon>Bacteroidota</taxon>
        <taxon>Cytophagia</taxon>
        <taxon>Cytophagales</taxon>
        <taxon>Cyclobacteriaceae</taxon>
        <taxon>Echinicola</taxon>
    </lineage>
</organism>
<evidence type="ECO:0000313" key="2">
    <source>
        <dbReference type="EMBL" id="MFB9210213.1"/>
    </source>
</evidence>